<evidence type="ECO:0000313" key="4">
    <source>
        <dbReference type="Proteomes" id="UP000011682"/>
    </source>
</evidence>
<keyword evidence="4" id="KW-1185">Reference proteome</keyword>
<dbReference type="InterPro" id="IPR050791">
    <property type="entry name" value="Aldo-Keto_reductase"/>
</dbReference>
<sequence>MESMETRKLGKQGLTVSAMGLGCMGMSDFYAGRDDAESEATLLHALERGITFFDTADAYGPGRNEELVGRVLRPHRAKVVLATKFGIVRDPNNPNARGVNGRPEYVKQACEASLRRLGMEVIDLYYLHRVDPNTPIEETVGAMAELVKQGKVRYLGLSEVNADTLRRACAVHPITALQTEYSLWSREPEDGVLQACRELGVGFVPYSPLGRGFLTGQIKRFEDLEPDDYRRNSPRFQGENFQRNLKLVEHIEQLAQRKKCSAAQLALAWVLAQGRELVPIPGTKRRKYLDDNLGALDVTLTPGDLADIEAIAPRDVAAGDRYPAAMQQLLQSSGGPPAPQAR</sequence>
<dbReference type="GO" id="GO:0016491">
    <property type="term" value="F:oxidoreductase activity"/>
    <property type="evidence" value="ECO:0007669"/>
    <property type="project" value="UniProtKB-KW"/>
</dbReference>
<dbReference type="EMBL" id="ANAH02000005">
    <property type="protein sequence ID" value="EPX63761.1"/>
    <property type="molecule type" value="Genomic_DNA"/>
</dbReference>
<dbReference type="PROSITE" id="PS51257">
    <property type="entry name" value="PROKAR_LIPOPROTEIN"/>
    <property type="match status" value="1"/>
</dbReference>
<feature type="domain" description="NADP-dependent oxidoreductase" evidence="2">
    <location>
        <begin position="19"/>
        <end position="311"/>
    </location>
</feature>
<evidence type="ECO:0000259" key="2">
    <source>
        <dbReference type="Pfam" id="PF00248"/>
    </source>
</evidence>
<proteinExistence type="predicted"/>
<dbReference type="PANTHER" id="PTHR43625:SF40">
    <property type="entry name" value="ALDO-KETO REDUCTASE YAKC [NADP(+)]"/>
    <property type="match status" value="1"/>
</dbReference>
<dbReference type="SUPFAM" id="SSF51430">
    <property type="entry name" value="NAD(P)-linked oxidoreductase"/>
    <property type="match status" value="1"/>
</dbReference>
<reference evidence="3" key="1">
    <citation type="submission" date="2013-05" db="EMBL/GenBank/DDBJ databases">
        <title>Genome assembly of Cystobacter fuscus DSM 2262.</title>
        <authorList>
            <person name="Sharma G."/>
            <person name="Khatri I."/>
            <person name="Kaur C."/>
            <person name="Mayilraj S."/>
            <person name="Subramanian S."/>
        </authorList>
    </citation>
    <scope>NUCLEOTIDE SEQUENCE [LARGE SCALE GENOMIC DNA]</scope>
    <source>
        <strain evidence="3">DSM 2262</strain>
    </source>
</reference>
<dbReference type="eggNOG" id="COG0667">
    <property type="taxonomic scope" value="Bacteria"/>
</dbReference>
<keyword evidence="1" id="KW-0560">Oxidoreductase</keyword>
<dbReference type="InterPro" id="IPR036812">
    <property type="entry name" value="NAD(P)_OxRdtase_dom_sf"/>
</dbReference>
<protein>
    <submittedName>
        <fullName evidence="3">Aldo-keto reductase</fullName>
    </submittedName>
</protein>
<accession>S9PL62</accession>
<dbReference type="PANTHER" id="PTHR43625">
    <property type="entry name" value="AFLATOXIN B1 ALDEHYDE REDUCTASE"/>
    <property type="match status" value="1"/>
</dbReference>
<dbReference type="AlphaFoldDB" id="S9PL62"/>
<dbReference type="Proteomes" id="UP000011682">
    <property type="component" value="Unassembled WGS sequence"/>
</dbReference>
<comment type="caution">
    <text evidence="3">The sequence shown here is derived from an EMBL/GenBank/DDBJ whole genome shotgun (WGS) entry which is preliminary data.</text>
</comment>
<gene>
    <name evidence="3" type="ORF">D187_006170</name>
</gene>
<dbReference type="Gene3D" id="3.20.20.100">
    <property type="entry name" value="NADP-dependent oxidoreductase domain"/>
    <property type="match status" value="1"/>
</dbReference>
<evidence type="ECO:0000313" key="3">
    <source>
        <dbReference type="EMBL" id="EPX63761.1"/>
    </source>
</evidence>
<dbReference type="InterPro" id="IPR023210">
    <property type="entry name" value="NADP_OxRdtase_dom"/>
</dbReference>
<evidence type="ECO:0000256" key="1">
    <source>
        <dbReference type="ARBA" id="ARBA00023002"/>
    </source>
</evidence>
<dbReference type="Pfam" id="PF00248">
    <property type="entry name" value="Aldo_ket_red"/>
    <property type="match status" value="1"/>
</dbReference>
<dbReference type="GO" id="GO:0005829">
    <property type="term" value="C:cytosol"/>
    <property type="evidence" value="ECO:0007669"/>
    <property type="project" value="UniProtKB-ARBA"/>
</dbReference>
<organism evidence="3 4">
    <name type="scientific">Cystobacter fuscus (strain ATCC 25194 / DSM 2262 / NBRC 100088 / M29)</name>
    <dbReference type="NCBI Taxonomy" id="1242864"/>
    <lineage>
        <taxon>Bacteria</taxon>
        <taxon>Pseudomonadati</taxon>
        <taxon>Myxococcota</taxon>
        <taxon>Myxococcia</taxon>
        <taxon>Myxococcales</taxon>
        <taxon>Cystobacterineae</taxon>
        <taxon>Archangiaceae</taxon>
        <taxon>Cystobacter</taxon>
    </lineage>
</organism>
<name>S9PL62_CYSF2</name>
<dbReference type="FunFam" id="3.20.20.100:FF:000004">
    <property type="entry name" value="Oxidoreductase, aldo/keto reductase"/>
    <property type="match status" value="1"/>
</dbReference>
<dbReference type="CDD" id="cd19076">
    <property type="entry name" value="AKR_AKR13A_13D"/>
    <property type="match status" value="1"/>
</dbReference>